<dbReference type="PANTHER" id="PTHR28642:SF1">
    <property type="entry name" value="MEIOSIS 1 ARREST PROTEIN"/>
    <property type="match status" value="1"/>
</dbReference>
<dbReference type="GO" id="GO:0007283">
    <property type="term" value="P:spermatogenesis"/>
    <property type="evidence" value="ECO:0007669"/>
    <property type="project" value="InterPro"/>
</dbReference>
<dbReference type="InterPro" id="IPR033587">
    <property type="entry name" value="M1AP"/>
</dbReference>
<dbReference type="Bgee" id="ENSXETG00000036921">
    <property type="expression patterns" value="Expressed in testis and 8 other cell types or tissues"/>
</dbReference>
<evidence type="ECO:0000313" key="1">
    <source>
        <dbReference type="Ensembl" id="ENSXETP00000108725"/>
    </source>
</evidence>
<reference evidence="1" key="1">
    <citation type="journal article" date="2010" name="Science">
        <title>The genome of the Western clawed frog Xenopus tropicalis.</title>
        <authorList>
            <person name="Hellsten U."/>
            <person name="Harland R.M."/>
            <person name="Gilchrist M.J."/>
            <person name="Hendrix D."/>
            <person name="Jurka J."/>
            <person name="Kapitonov V."/>
            <person name="Ovcharenko I."/>
            <person name="Putnam N.H."/>
            <person name="Shu S."/>
            <person name="Taher L."/>
            <person name="Blitz I.L."/>
            <person name="Blumberg B."/>
            <person name="Dichmann D.S."/>
            <person name="Dubchak I."/>
            <person name="Amaya E."/>
            <person name="Detter J.C."/>
            <person name="Fletcher R."/>
            <person name="Gerhard D.S."/>
            <person name="Goodstein D."/>
            <person name="Graves T."/>
            <person name="Grigoriev I.V."/>
            <person name="Grimwood J."/>
            <person name="Kawashima T."/>
            <person name="Lindquist E."/>
            <person name="Lucas S.M."/>
            <person name="Mead P.E."/>
            <person name="Mitros T."/>
            <person name="Ogino H."/>
            <person name="Ohta Y."/>
            <person name="Poliakov A.V."/>
            <person name="Pollet N."/>
            <person name="Robert J."/>
            <person name="Salamov A."/>
            <person name="Sater A.K."/>
            <person name="Schmutz J."/>
            <person name="Terry A."/>
            <person name="Vize P.D."/>
            <person name="Warren W.C."/>
            <person name="Wells D."/>
            <person name="Wills A."/>
            <person name="Wilson R.K."/>
            <person name="Zimmerman L.B."/>
            <person name="Zorn A.M."/>
            <person name="Grainger R."/>
            <person name="Grammer T."/>
            <person name="Khokha M.K."/>
            <person name="Richardson P.M."/>
            <person name="Rokhsar D.S."/>
        </authorList>
    </citation>
    <scope>NUCLEOTIDE SEQUENCE [LARGE SCALE GENOMIC DNA]</scope>
    <source>
        <strain evidence="1">Nigerian</strain>
    </source>
</reference>
<dbReference type="GO" id="GO:0007127">
    <property type="term" value="P:meiosis I"/>
    <property type="evidence" value="ECO:0007669"/>
    <property type="project" value="InterPro"/>
</dbReference>
<dbReference type="AlphaFoldDB" id="A0A803JL96"/>
<name>A0A803JL96_XENTR</name>
<dbReference type="GeneTree" id="ENSGT00390000005656"/>
<protein>
    <submittedName>
        <fullName evidence="1">Meiosis 1 associated protein</fullName>
    </submittedName>
</protein>
<dbReference type="Ensembl" id="ENSXETT00000110679">
    <property type="protein sequence ID" value="ENSXETP00000108725"/>
    <property type="gene ID" value="ENSXETG00000036921"/>
</dbReference>
<dbReference type="InParanoid" id="A0A803JL96"/>
<gene>
    <name evidence="1" type="primary">m1ap</name>
</gene>
<dbReference type="FunCoup" id="A0A803JL96">
    <property type="interactions" value="242"/>
</dbReference>
<proteinExistence type="predicted"/>
<accession>A0A803JL96</accession>
<sequence length="543" mass="59184">MGHLGVWPYSGRGQENFRRASRCKIFCPSFSFSNVGRFPFSIFTMKSAKEMRRGDGVSFSPVPPCILVVDVAPPGWGAVRTTLCEALSNALNLCAATAPACTLLGIYSVRERHHCVFPLQPVRNSFARLHYCISELRSAQEDGPYNPHTGVLALAVLDALQQNRQLAQHSVSQGAPQRSSVEVAIVSAREGKEVASQLDSGLRDADLGSLHRLLVVLLSDGLMGAHSMDTSPQSAADSGSSAYDIEFQVTSRDVLSLESFFKSWLFNKVPEKEKLNLILHDGEAAALRVICDVQRRLLNPECLHRQGEQGSAHIGEQSKVRGGRGPQMLKALRAIPSHGICASLLYGFPSILTPTASWELDWDTLESNEENFRALCHYLQSQELSLLACTTQHSRPPSLGVPVQSHFIVSSSDSVALLLRPVAVREIVLPIEPALPQQPVKDSTLLKIQDALQPLQVDSVYNPLSVTCGLYRHLQTPMSGPPTARGDTSHFIQLKGASGIQIRQAPLRHRKARATVTPLPLVHSALALQPSHSCPQPLSKGNK</sequence>
<dbReference type="PANTHER" id="PTHR28642">
    <property type="entry name" value="MEIOSIS 1 ARREST PROTEIN"/>
    <property type="match status" value="1"/>
</dbReference>
<reference evidence="1" key="2">
    <citation type="submission" date="2021-03" db="UniProtKB">
        <authorList>
            <consortium name="Ensembl"/>
        </authorList>
    </citation>
    <scope>IDENTIFICATION</scope>
</reference>
<organism evidence="1">
    <name type="scientific">Xenopus tropicalis</name>
    <name type="common">Western clawed frog</name>
    <name type="synonym">Silurana tropicalis</name>
    <dbReference type="NCBI Taxonomy" id="8364"/>
    <lineage>
        <taxon>Eukaryota</taxon>
        <taxon>Metazoa</taxon>
        <taxon>Chordata</taxon>
        <taxon>Craniata</taxon>
        <taxon>Vertebrata</taxon>
        <taxon>Euteleostomi</taxon>
        <taxon>Amphibia</taxon>
        <taxon>Batrachia</taxon>
        <taxon>Anura</taxon>
        <taxon>Pipoidea</taxon>
        <taxon>Pipidae</taxon>
        <taxon>Xenopodinae</taxon>
        <taxon>Xenopus</taxon>
        <taxon>Silurana</taxon>
    </lineage>
</organism>